<keyword evidence="2" id="KW-1185">Reference proteome</keyword>
<dbReference type="Proteomes" id="UP000599578">
    <property type="component" value="Unassembled WGS sequence"/>
</dbReference>
<reference evidence="1 2" key="1">
    <citation type="journal article" date="2014" name="Int. J. Syst. Evol. Microbiol.">
        <title>Complete genome sequence of Corynebacterium casei LMG S-19264T (=DSM 44701T), isolated from a smear-ripened cheese.</title>
        <authorList>
            <consortium name="US DOE Joint Genome Institute (JGI-PGF)"/>
            <person name="Walter F."/>
            <person name="Albersmeier A."/>
            <person name="Kalinowski J."/>
            <person name="Ruckert C."/>
        </authorList>
    </citation>
    <scope>NUCLEOTIDE SEQUENCE [LARGE SCALE GENOMIC DNA]</scope>
    <source>
        <strain evidence="1 2">CGMCC 1.7286</strain>
    </source>
</reference>
<proteinExistence type="predicted"/>
<evidence type="ECO:0000313" key="2">
    <source>
        <dbReference type="Proteomes" id="UP000599578"/>
    </source>
</evidence>
<dbReference type="AlphaFoldDB" id="A0A917ZS57"/>
<dbReference type="Pfam" id="PF05772">
    <property type="entry name" value="NinB"/>
    <property type="match status" value="1"/>
</dbReference>
<dbReference type="Gene3D" id="1.10.3790.10">
    <property type="entry name" value="NinB"/>
    <property type="match status" value="1"/>
</dbReference>
<organism evidence="1 2">
    <name type="scientific">Marinobacterium nitratireducens</name>
    <dbReference type="NCBI Taxonomy" id="518897"/>
    <lineage>
        <taxon>Bacteria</taxon>
        <taxon>Pseudomonadati</taxon>
        <taxon>Pseudomonadota</taxon>
        <taxon>Gammaproteobacteria</taxon>
        <taxon>Oceanospirillales</taxon>
        <taxon>Oceanospirillaceae</taxon>
        <taxon>Marinobacterium</taxon>
    </lineage>
</organism>
<evidence type="ECO:0000313" key="1">
    <source>
        <dbReference type="EMBL" id="GGO89112.1"/>
    </source>
</evidence>
<dbReference type="RefSeq" id="WP_229722081.1">
    <property type="nucleotide sequence ID" value="NZ_BMLT01000021.1"/>
</dbReference>
<name>A0A917ZS57_9GAMM</name>
<sequence length="146" mass="16339">MADIQIRIDGAEDLVPQMNRVWELVKKGLAGGTVIVTLGRQKRSLSQNAKMWPMLTDLSNQVEWYGEKLSPEDWKHVMTAGLVKQRAVPGIEGGFVVLGVSTSKMKKETFSQLIELMYAFGAEQGVKWSESAMRAYEQYREATNAA</sequence>
<dbReference type="InterPro" id="IPR008711">
    <property type="entry name" value="Recombinase_NinB"/>
</dbReference>
<dbReference type="SUPFAM" id="SSF103370">
    <property type="entry name" value="NinB"/>
    <property type="match status" value="1"/>
</dbReference>
<dbReference type="EMBL" id="BMLT01000021">
    <property type="protein sequence ID" value="GGO89112.1"/>
    <property type="molecule type" value="Genomic_DNA"/>
</dbReference>
<accession>A0A917ZS57</accession>
<evidence type="ECO:0008006" key="3">
    <source>
        <dbReference type="Google" id="ProtNLM"/>
    </source>
</evidence>
<gene>
    <name evidence="1" type="ORF">GCM10011348_46100</name>
</gene>
<dbReference type="InterPro" id="IPR036619">
    <property type="entry name" value="NinB_sf"/>
</dbReference>
<protein>
    <recommendedName>
        <fullName evidence="3">NinB protein</fullName>
    </recommendedName>
</protein>
<comment type="caution">
    <text evidence="1">The sequence shown here is derived from an EMBL/GenBank/DDBJ whole genome shotgun (WGS) entry which is preliminary data.</text>
</comment>